<dbReference type="InterPro" id="IPR027417">
    <property type="entry name" value="P-loop_NTPase"/>
</dbReference>
<evidence type="ECO:0000256" key="1">
    <source>
        <dbReference type="ARBA" id="ARBA00004448"/>
    </source>
</evidence>
<evidence type="ECO:0000256" key="16">
    <source>
        <dbReference type="ARBA" id="ARBA00041416"/>
    </source>
</evidence>
<evidence type="ECO:0000256" key="2">
    <source>
        <dbReference type="ARBA" id="ARBA00007577"/>
    </source>
</evidence>
<keyword evidence="14 18" id="KW-0472">Membrane</keyword>
<keyword evidence="11 18" id="KW-1133">Transmembrane helix</keyword>
<dbReference type="InterPro" id="IPR039421">
    <property type="entry name" value="Type_1_exporter"/>
</dbReference>
<dbReference type="SUPFAM" id="SSF52540">
    <property type="entry name" value="P-loop containing nucleoside triphosphate hydrolases"/>
    <property type="match status" value="1"/>
</dbReference>
<comment type="similarity">
    <text evidence="2">Belongs to the ABC transporter superfamily. ABCB family. Multidrug resistance exporter (TC 3.A.1.201) subfamily.</text>
</comment>
<evidence type="ECO:0000256" key="10">
    <source>
        <dbReference type="ARBA" id="ARBA00022958"/>
    </source>
</evidence>
<dbReference type="EMBL" id="OD567965">
    <property type="protein sequence ID" value="CAD7446378.1"/>
    <property type="molecule type" value="Genomic_DNA"/>
</dbReference>
<proteinExistence type="inferred from homology"/>
<feature type="transmembrane region" description="Helical" evidence="18">
    <location>
        <begin position="6"/>
        <end position="25"/>
    </location>
</feature>
<dbReference type="GO" id="GO:0090374">
    <property type="term" value="P:oligopeptide export from mitochondrion"/>
    <property type="evidence" value="ECO:0007669"/>
    <property type="project" value="TreeGrafter"/>
</dbReference>
<feature type="transmembrane region" description="Helical" evidence="18">
    <location>
        <begin position="46"/>
        <end position="69"/>
    </location>
</feature>
<evidence type="ECO:0000259" key="20">
    <source>
        <dbReference type="PROSITE" id="PS50929"/>
    </source>
</evidence>
<dbReference type="CDD" id="cd18574">
    <property type="entry name" value="ABC_6TM_ABCB8_like"/>
    <property type="match status" value="1"/>
</dbReference>
<evidence type="ECO:0000256" key="9">
    <source>
        <dbReference type="ARBA" id="ARBA00022946"/>
    </source>
</evidence>
<evidence type="ECO:0000256" key="17">
    <source>
        <dbReference type="ARBA" id="ARBA00042968"/>
    </source>
</evidence>
<dbReference type="SMART" id="SM00382">
    <property type="entry name" value="AAA"/>
    <property type="match status" value="1"/>
</dbReference>
<dbReference type="PROSITE" id="PS00211">
    <property type="entry name" value="ABC_TRANSPORTER_1"/>
    <property type="match status" value="1"/>
</dbReference>
<keyword evidence="5 18" id="KW-0812">Transmembrane</keyword>
<accession>A0A7R9F432</accession>
<dbReference type="Gene3D" id="1.20.1560.10">
    <property type="entry name" value="ABC transporter type 1, transmembrane domain"/>
    <property type="match status" value="2"/>
</dbReference>
<dbReference type="FunFam" id="3.40.50.300:FF:000403">
    <property type="entry name" value="ATP-binding cassette sub-family B member 8, mitochondrial"/>
    <property type="match status" value="1"/>
</dbReference>
<feature type="domain" description="ABC transporter" evidence="19">
    <location>
        <begin position="569"/>
        <end position="806"/>
    </location>
</feature>
<dbReference type="AlphaFoldDB" id="A0A7R9F432"/>
<keyword evidence="10" id="KW-0630">Potassium</keyword>
<dbReference type="GO" id="GO:0015421">
    <property type="term" value="F:ABC-type oligopeptide transporter activity"/>
    <property type="evidence" value="ECO:0007669"/>
    <property type="project" value="TreeGrafter"/>
</dbReference>
<feature type="transmembrane region" description="Helical" evidence="18">
    <location>
        <begin position="246"/>
        <end position="265"/>
    </location>
</feature>
<dbReference type="InterPro" id="IPR036640">
    <property type="entry name" value="ABC1_TM_sf"/>
</dbReference>
<dbReference type="SUPFAM" id="SSF90123">
    <property type="entry name" value="ABC transporter transmembrane region"/>
    <property type="match status" value="2"/>
</dbReference>
<feature type="transmembrane region" description="Helical" evidence="18">
    <location>
        <begin position="75"/>
        <end position="93"/>
    </location>
</feature>
<keyword evidence="3" id="KW-0813">Transport</keyword>
<evidence type="ECO:0000256" key="3">
    <source>
        <dbReference type="ARBA" id="ARBA00022448"/>
    </source>
</evidence>
<dbReference type="PANTHER" id="PTHR43394">
    <property type="entry name" value="ATP-DEPENDENT PERMEASE MDL1, MITOCHONDRIAL"/>
    <property type="match status" value="1"/>
</dbReference>
<feature type="domain" description="ABC transmembrane type-1" evidence="20">
    <location>
        <begin position="196"/>
        <end position="534"/>
    </location>
</feature>
<dbReference type="InterPro" id="IPR003593">
    <property type="entry name" value="AAA+_ATPase"/>
</dbReference>
<dbReference type="Gene3D" id="3.40.50.300">
    <property type="entry name" value="P-loop containing nucleotide triphosphate hydrolases"/>
    <property type="match status" value="1"/>
</dbReference>
<name>A0A7R9F432_9NEOP</name>
<evidence type="ECO:0000256" key="5">
    <source>
        <dbReference type="ARBA" id="ARBA00022692"/>
    </source>
</evidence>
<feature type="transmembrane region" description="Helical" evidence="18">
    <location>
        <begin position="191"/>
        <end position="210"/>
    </location>
</feature>
<dbReference type="InterPro" id="IPR003439">
    <property type="entry name" value="ABC_transporter-like_ATP-bd"/>
</dbReference>
<dbReference type="PROSITE" id="PS50893">
    <property type="entry name" value="ABC_TRANSPORTER_2"/>
    <property type="match status" value="1"/>
</dbReference>
<evidence type="ECO:0000259" key="19">
    <source>
        <dbReference type="PROSITE" id="PS50893"/>
    </source>
</evidence>
<evidence type="ECO:0000256" key="11">
    <source>
        <dbReference type="ARBA" id="ARBA00022989"/>
    </source>
</evidence>
<keyword evidence="6" id="KW-0547">Nucleotide-binding</keyword>
<dbReference type="GO" id="GO:0005743">
    <property type="term" value="C:mitochondrial inner membrane"/>
    <property type="evidence" value="ECO:0007669"/>
    <property type="project" value="UniProtKB-SubCell"/>
</dbReference>
<dbReference type="GO" id="GO:0016887">
    <property type="term" value="F:ATP hydrolysis activity"/>
    <property type="evidence" value="ECO:0007669"/>
    <property type="project" value="InterPro"/>
</dbReference>
<evidence type="ECO:0000256" key="13">
    <source>
        <dbReference type="ARBA" id="ARBA00023128"/>
    </source>
</evidence>
<dbReference type="PROSITE" id="PS50929">
    <property type="entry name" value="ABC_TM1F"/>
    <property type="match status" value="1"/>
</dbReference>
<dbReference type="InterPro" id="IPR011527">
    <property type="entry name" value="ABC1_TM_dom"/>
</dbReference>
<keyword evidence="7" id="KW-0999">Mitochondrion inner membrane</keyword>
<keyword evidence="4" id="KW-0633">Potassium transport</keyword>
<evidence type="ECO:0000256" key="6">
    <source>
        <dbReference type="ARBA" id="ARBA00022741"/>
    </source>
</evidence>
<reference evidence="21" key="1">
    <citation type="submission" date="2020-11" db="EMBL/GenBank/DDBJ databases">
        <authorList>
            <person name="Tran Van P."/>
        </authorList>
    </citation>
    <scope>NUCLEOTIDE SEQUENCE</scope>
</reference>
<evidence type="ECO:0000256" key="18">
    <source>
        <dbReference type="SAM" id="Phobius"/>
    </source>
</evidence>
<dbReference type="Pfam" id="PF00664">
    <property type="entry name" value="ABC_membrane"/>
    <property type="match status" value="1"/>
</dbReference>
<evidence type="ECO:0000256" key="12">
    <source>
        <dbReference type="ARBA" id="ARBA00023065"/>
    </source>
</evidence>
<keyword evidence="13" id="KW-0496">Mitochondrion</keyword>
<evidence type="ECO:0000256" key="15">
    <source>
        <dbReference type="ARBA" id="ARBA00040439"/>
    </source>
</evidence>
<dbReference type="GO" id="GO:0005524">
    <property type="term" value="F:ATP binding"/>
    <property type="evidence" value="ECO:0007669"/>
    <property type="project" value="UniProtKB-KW"/>
</dbReference>
<keyword evidence="8" id="KW-0067">ATP-binding</keyword>
<keyword evidence="12" id="KW-0406">Ion transport</keyword>
<gene>
    <name evidence="21" type="ORF">TBIB3V08_LOCUS8709</name>
</gene>
<dbReference type="GO" id="GO:0006813">
    <property type="term" value="P:potassium ion transport"/>
    <property type="evidence" value="ECO:0007669"/>
    <property type="project" value="UniProtKB-KW"/>
</dbReference>
<keyword evidence="9" id="KW-0809">Transit peptide</keyword>
<evidence type="ECO:0000256" key="14">
    <source>
        <dbReference type="ARBA" id="ARBA00023136"/>
    </source>
</evidence>
<evidence type="ECO:0000256" key="4">
    <source>
        <dbReference type="ARBA" id="ARBA00022538"/>
    </source>
</evidence>
<dbReference type="CDD" id="cd03249">
    <property type="entry name" value="ABC_MTABC3_MDL1_MDL2"/>
    <property type="match status" value="1"/>
</dbReference>
<organism evidence="21">
    <name type="scientific">Timema bartmani</name>
    <dbReference type="NCBI Taxonomy" id="61472"/>
    <lineage>
        <taxon>Eukaryota</taxon>
        <taxon>Metazoa</taxon>
        <taxon>Ecdysozoa</taxon>
        <taxon>Arthropoda</taxon>
        <taxon>Hexapoda</taxon>
        <taxon>Insecta</taxon>
        <taxon>Pterygota</taxon>
        <taxon>Neoptera</taxon>
        <taxon>Polyneoptera</taxon>
        <taxon>Phasmatodea</taxon>
        <taxon>Timematodea</taxon>
        <taxon>Timematoidea</taxon>
        <taxon>Timematidae</taxon>
        <taxon>Timema</taxon>
    </lineage>
</organism>
<evidence type="ECO:0000313" key="21">
    <source>
        <dbReference type="EMBL" id="CAD7446378.1"/>
    </source>
</evidence>
<dbReference type="PANTHER" id="PTHR43394:SF17">
    <property type="entry name" value="MITOCHONDRIAL POTASSIUM CHANNEL ATP-BINDING SUBUNIT"/>
    <property type="match status" value="1"/>
</dbReference>
<protein>
    <recommendedName>
        <fullName evidence="15">Mitochondrial potassium channel ATP-binding subunit</fullName>
    </recommendedName>
    <alternativeName>
        <fullName evidence="17">ATP-binding cassette sub-family B member 8, mitochondrial</fullName>
    </alternativeName>
    <alternativeName>
        <fullName evidence="16">Mitochondrial sulfonylurea-receptor</fullName>
    </alternativeName>
</protein>
<sequence>MMFNPTLRVVMLGAYFLVVDVVAFIHNTEEMLSGEDDITQRSSQTIHRVLILSSVSNFTGWSLALILVLPTRSRLGGYVTIATTLLPTVLICFRSKMLWTVPRLCRGYLGSQWRFGSTAAPRRLLQGKCRVSLRGPTPQRWLVVALGAAGLGLSSNFAACQPSRVVGLSPKEEQKDPSFDWSKFLELLRPHIWWLLAAVVGAFIVALLNVEIPRILGSVVNVVAQCIRDEGAPHFLEKIRGPAVRLLFLYVAQAGFTFVYIYLLSNVGERVATRMKQDLFSSILRQDVSFFDQQRTGELVNRLTADIQDFKSSFKSVISQGLRSVTQASTSQQQRCLCQEGSLISKTGNLAGSVRVRSVFVLHLARDGGGHAHVGTHCRPIGDSHWLVAQKIVEGGPGPGALILATDSARAAALGEEVISNIRTVRACAMEEHERQLFAAETDKASRLNQRLGLGIGLFQVRLGPHYQVRLGPHYQAGTNLFLNSLVLGTLYMGGQLMSSSRLSPGDLMSFLAAIQVIQRSLGQLSLLLGQTVRGLGAGARVFQFTNLEPSIPLSGGLTIPQHTLLAGVEFTDVTFSYPTRSDQVVLDKFNLRLPPGKTVAVVGTSGNGKSTIAALLERFYDVNEGCITLDGVDIRQLDPSWLRGRVIGYMDQEPALFATTVMENIRYGRPDATDEEVIRAAVRAHAHDFIVGFPAGYSTLVGERGGSLSGGQRQRIAIARAILKDPAILILDEATSALDAESEHVVQGALDTLMKGRTVLVIAHRLSSVRRADIIVVLNAGVIVETGTHDSLRKLKGLYWTLIKQQEASGRGL</sequence>
<evidence type="ECO:0000256" key="7">
    <source>
        <dbReference type="ARBA" id="ARBA00022792"/>
    </source>
</evidence>
<evidence type="ECO:0000256" key="8">
    <source>
        <dbReference type="ARBA" id="ARBA00022840"/>
    </source>
</evidence>
<comment type="subcellular location">
    <subcellularLocation>
        <location evidence="1">Mitochondrion inner membrane</location>
        <topology evidence="1">Multi-pass membrane protein</topology>
    </subcellularLocation>
</comment>
<dbReference type="InterPro" id="IPR017871">
    <property type="entry name" value="ABC_transporter-like_CS"/>
</dbReference>
<dbReference type="Pfam" id="PF00005">
    <property type="entry name" value="ABC_tran"/>
    <property type="match status" value="1"/>
</dbReference>